<dbReference type="InterPro" id="IPR021858">
    <property type="entry name" value="Fun_TF"/>
</dbReference>
<dbReference type="GO" id="GO:0045944">
    <property type="term" value="P:positive regulation of transcription by RNA polymerase II"/>
    <property type="evidence" value="ECO:0007669"/>
    <property type="project" value="TreeGrafter"/>
</dbReference>
<dbReference type="Proteomes" id="UP000000707">
    <property type="component" value="Unassembled WGS sequence"/>
</dbReference>
<evidence type="ECO:0000256" key="2">
    <source>
        <dbReference type="ARBA" id="ARBA00023242"/>
    </source>
</evidence>
<dbReference type="EMBL" id="GL996515">
    <property type="protein sequence ID" value="EGV64981.1"/>
    <property type="molecule type" value="Genomic_DNA"/>
</dbReference>
<dbReference type="AlphaFoldDB" id="G3B1I9"/>
<dbReference type="PANTHER" id="PTHR37534:SF7">
    <property type="entry name" value="TRANSCRIPTIONAL ACTIVATOR PROTEIN UGA3"/>
    <property type="match status" value="1"/>
</dbReference>
<protein>
    <submittedName>
        <fullName evidence="3">Uncharacterized protein</fullName>
    </submittedName>
</protein>
<evidence type="ECO:0000313" key="4">
    <source>
        <dbReference type="Proteomes" id="UP000000707"/>
    </source>
</evidence>
<dbReference type="OrthoDB" id="5419315at2759"/>
<dbReference type="GO" id="GO:0000976">
    <property type="term" value="F:transcription cis-regulatory region binding"/>
    <property type="evidence" value="ECO:0007669"/>
    <property type="project" value="TreeGrafter"/>
</dbReference>
<reference evidence="3 4" key="1">
    <citation type="journal article" date="2011" name="Proc. Natl. Acad. Sci. U.S.A.">
        <title>Comparative genomics of xylose-fermenting fungi for enhanced biofuel production.</title>
        <authorList>
            <person name="Wohlbach D.J."/>
            <person name="Kuo A."/>
            <person name="Sato T.K."/>
            <person name="Potts K.M."/>
            <person name="Salamov A.A."/>
            <person name="LaButti K.M."/>
            <person name="Sun H."/>
            <person name="Clum A."/>
            <person name="Pangilinan J.L."/>
            <person name="Lindquist E.A."/>
            <person name="Lucas S."/>
            <person name="Lapidus A."/>
            <person name="Jin M."/>
            <person name="Gunawan C."/>
            <person name="Balan V."/>
            <person name="Dale B.E."/>
            <person name="Jeffries T.W."/>
            <person name="Zinkel R."/>
            <person name="Barry K.W."/>
            <person name="Grigoriev I.V."/>
            <person name="Gasch A.P."/>
        </authorList>
    </citation>
    <scope>NUCLEOTIDE SEQUENCE [LARGE SCALE GENOMIC DNA]</scope>
    <source>
        <strain evidence="4">ATCC 10573 / BCRC 21748 / CBS 615 / JCM 9827 / NBRC 10315 / NRRL Y-1498 / VKM Y-70</strain>
    </source>
</reference>
<organism evidence="4">
    <name type="scientific">Candida tenuis (strain ATCC 10573 / BCRC 21748 / CBS 615 / JCM 9827 / NBRC 10315 / NRRL Y-1498 / VKM Y-70)</name>
    <name type="common">Yeast</name>
    <name type="synonym">Yamadazyma tenuis</name>
    <dbReference type="NCBI Taxonomy" id="590646"/>
    <lineage>
        <taxon>Eukaryota</taxon>
        <taxon>Fungi</taxon>
        <taxon>Dikarya</taxon>
        <taxon>Ascomycota</taxon>
        <taxon>Saccharomycotina</taxon>
        <taxon>Pichiomycetes</taxon>
        <taxon>Debaryomycetaceae</taxon>
        <taxon>Yamadazyma</taxon>
    </lineage>
</organism>
<dbReference type="Pfam" id="PF11951">
    <property type="entry name" value="Fungal_trans_2"/>
    <property type="match status" value="1"/>
</dbReference>
<accession>G3B1I9</accession>
<evidence type="ECO:0000313" key="3">
    <source>
        <dbReference type="EMBL" id="EGV64981.1"/>
    </source>
</evidence>
<dbReference type="GO" id="GO:0005634">
    <property type="term" value="C:nucleus"/>
    <property type="evidence" value="ECO:0007669"/>
    <property type="project" value="UniProtKB-SubCell"/>
</dbReference>
<comment type="subcellular location">
    <subcellularLocation>
        <location evidence="1">Nucleus</location>
    </subcellularLocation>
</comment>
<keyword evidence="2" id="KW-0539">Nucleus</keyword>
<evidence type="ECO:0000256" key="1">
    <source>
        <dbReference type="ARBA" id="ARBA00004123"/>
    </source>
</evidence>
<dbReference type="GO" id="GO:0003700">
    <property type="term" value="F:DNA-binding transcription factor activity"/>
    <property type="evidence" value="ECO:0007669"/>
    <property type="project" value="TreeGrafter"/>
</dbReference>
<gene>
    <name evidence="3" type="ORF">CANTEDRAFT_103427</name>
</gene>
<keyword evidence="4" id="KW-1185">Reference proteome</keyword>
<sequence>MSSRTLAEGTSFPVEEYEMVFNHPNFKKFELSYGIDTLQGCHQSVLLLLGDIMNHKVILTRELILVESIDKSSEQSLVEYQRAKRDYYQLVESFASKLSAKLETTNPNQEVLKSIENDPSEYEVYSKTYDLYKLCCELYLHLYIKQIIPSNYQIQQIVLECFDLVDILITSKMNLILCLPLLICGVCTFEQGNKAYMKSTINKVRMVSPVQNLDKCWVILQRVWELNPDGNVIVDWSNICDELGWDLNVC</sequence>
<proteinExistence type="predicted"/>
<name>G3B1I9_CANTC</name>
<dbReference type="HOGENOM" id="CLU_1111244_0_0_1"/>
<dbReference type="PANTHER" id="PTHR37534">
    <property type="entry name" value="TRANSCRIPTIONAL ACTIVATOR PROTEIN UGA3"/>
    <property type="match status" value="1"/>
</dbReference>